<feature type="domain" description="M23ase beta-sheet core" evidence="2">
    <location>
        <begin position="440"/>
        <end position="550"/>
    </location>
</feature>
<evidence type="ECO:0000313" key="4">
    <source>
        <dbReference type="EMBL" id="ABG05372.1"/>
    </source>
</evidence>
<evidence type="ECO:0000256" key="1">
    <source>
        <dbReference type="SAM" id="MobiDB-lite"/>
    </source>
</evidence>
<dbReference type="GO" id="GO:0004222">
    <property type="term" value="F:metalloendopeptidase activity"/>
    <property type="evidence" value="ECO:0007669"/>
    <property type="project" value="TreeGrafter"/>
</dbReference>
<dbReference type="Pfam" id="PF01551">
    <property type="entry name" value="Peptidase_M23"/>
    <property type="match status" value="1"/>
</dbReference>
<dbReference type="CDD" id="cd13399">
    <property type="entry name" value="Slt35-like"/>
    <property type="match status" value="1"/>
</dbReference>
<feature type="compositionally biased region" description="Basic and acidic residues" evidence="1">
    <location>
        <begin position="665"/>
        <end position="691"/>
    </location>
</feature>
<sequence length="844" mass="86928">MGRAPARGAVAGSGGKRGGGRSPLPLALRLAALLFLAGALALLPSDYSVSETPAITDRFIINSDRIEGEGVSIALLPPGGGEPLRTRIEFQRATIYGLRLSEVSPVAELGDLRMAVNQKAPGPVVMTDLAIEATGFTFALSGGCLRLGARPLDLTLDGARVEAGSLRASRADFSGGRGGPALSIGVDREAAARSGALIRPAELGNPSNLAALREMLNKTLANLVAGDVDLCGSGKDGRAGGPSGVPPATAGAIPSNYLRAYRDAAEEYGLNWAILAAIGMIESGHGGGGQEYTCVAGPPTAYGSAVGPMQFLRSTWEAYGVDADGDGSRDVCFYRDAIFGAANYLVRSGAPGDYYRALYAYNNSDEYVRRVLALAEAYLDGRAPEIPVAAGGGCRAAPAVPEGVDRRPEISGNREAIFPLPPRYMDDYTNDWGAARPNGGHEGTDIFAPQGTPIYSITDGIVRPAYGQDTDWWNYLGGWIVVVEATESVGPIRAGDELYYAHQAGRPPLEFGQRVEAGDVIGYVGHTGYSSVPGTPGPFDPHLHLGWYVQDGRAEAASGAKNPYPLLEWLRQNGGRATGADPYVPPPGSCGGGFFSPPPAPGYRPWNPAVPPYDHRPAPENPAPSPAGVPEAAPEPPAEREEGPEGAGRRKRPGGEAVQEETNEQVEKVHEKQVAGKRDASGGPDAGRRGEGASGGRKGGEPSSRGGGSPQEGKGREGGSGPPPAGGQGREPAPEQRPARQPPPPPQQGGGASRPPSPPQQQPAGGSGRQQAPQQSAPAPSPGQQQAPQQTAPASGQQQAPQQGAPETTAAPSEGGGSAPACPPGQTLITDLLGRLRCVVLGGG</sequence>
<feature type="compositionally biased region" description="Low complexity" evidence="1">
    <location>
        <begin position="769"/>
        <end position="813"/>
    </location>
</feature>
<dbReference type="Gene3D" id="2.70.70.10">
    <property type="entry name" value="Glucose Permease (Domain IIA)"/>
    <property type="match status" value="1"/>
</dbReference>
<dbReference type="Proteomes" id="UP000006637">
    <property type="component" value="Chromosome"/>
</dbReference>
<evidence type="ECO:0000259" key="2">
    <source>
        <dbReference type="Pfam" id="PF01551"/>
    </source>
</evidence>
<accession>Q1ATA6</accession>
<dbReference type="PANTHER" id="PTHR21666:SF268">
    <property type="entry name" value="PEPTIDASE M23 DOMAIN-CONTAINING PROTEIN"/>
    <property type="match status" value="1"/>
</dbReference>
<dbReference type="InterPro" id="IPR031304">
    <property type="entry name" value="SLT_2"/>
</dbReference>
<evidence type="ECO:0000313" key="5">
    <source>
        <dbReference type="Proteomes" id="UP000006637"/>
    </source>
</evidence>
<gene>
    <name evidence="4" type="ordered locus">Rxyl_2445</name>
</gene>
<evidence type="ECO:0000259" key="3">
    <source>
        <dbReference type="Pfam" id="PF13406"/>
    </source>
</evidence>
<dbReference type="AlphaFoldDB" id="Q1ATA6"/>
<dbReference type="Gene3D" id="1.10.530.10">
    <property type="match status" value="1"/>
</dbReference>
<dbReference type="OrthoDB" id="9796191at2"/>
<dbReference type="Pfam" id="PF13406">
    <property type="entry name" value="SLT_2"/>
    <property type="match status" value="1"/>
</dbReference>
<dbReference type="CAZy" id="GH23">
    <property type="family name" value="Glycoside Hydrolase Family 23"/>
</dbReference>
<dbReference type="PANTHER" id="PTHR21666">
    <property type="entry name" value="PEPTIDASE-RELATED"/>
    <property type="match status" value="1"/>
</dbReference>
<organism evidence="4 5">
    <name type="scientific">Rubrobacter xylanophilus (strain DSM 9941 / JCM 11954 / NBRC 16129 / PRD-1)</name>
    <dbReference type="NCBI Taxonomy" id="266117"/>
    <lineage>
        <taxon>Bacteria</taxon>
        <taxon>Bacillati</taxon>
        <taxon>Actinomycetota</taxon>
        <taxon>Rubrobacteria</taxon>
        <taxon>Rubrobacterales</taxon>
        <taxon>Rubrobacteraceae</taxon>
        <taxon>Rubrobacter</taxon>
    </lineage>
</organism>
<dbReference type="STRING" id="266117.Rxyl_2445"/>
<feature type="region of interest" description="Disordered" evidence="1">
    <location>
        <begin position="606"/>
        <end position="827"/>
    </location>
</feature>
<dbReference type="InterPro" id="IPR016047">
    <property type="entry name" value="M23ase_b-sheet_dom"/>
</dbReference>
<dbReference type="eggNOG" id="COG0741">
    <property type="taxonomic scope" value="Bacteria"/>
</dbReference>
<feature type="domain" description="Transglycosylase SLT" evidence="3">
    <location>
        <begin position="303"/>
        <end position="349"/>
    </location>
</feature>
<dbReference type="SUPFAM" id="SSF51261">
    <property type="entry name" value="Duplicated hybrid motif"/>
    <property type="match status" value="1"/>
</dbReference>
<dbReference type="InterPro" id="IPR011055">
    <property type="entry name" value="Dup_hybrid_motif"/>
</dbReference>
<protein>
    <submittedName>
        <fullName evidence="4">Peptidase M23B</fullName>
    </submittedName>
</protein>
<dbReference type="InterPro" id="IPR050570">
    <property type="entry name" value="Cell_wall_metabolism_enzyme"/>
</dbReference>
<dbReference type="eggNOG" id="COG0739">
    <property type="taxonomic scope" value="Bacteria"/>
</dbReference>
<proteinExistence type="predicted"/>
<dbReference type="SUPFAM" id="SSF53955">
    <property type="entry name" value="Lysozyme-like"/>
    <property type="match status" value="1"/>
</dbReference>
<reference evidence="4 5" key="1">
    <citation type="submission" date="2006-06" db="EMBL/GenBank/DDBJ databases">
        <title>Complete sequence of Rubrobacter xylanophilus DSM 9941.</title>
        <authorList>
            <consortium name="US DOE Joint Genome Institute"/>
            <person name="Copeland A."/>
            <person name="Lucas S."/>
            <person name="Lapidus A."/>
            <person name="Barry K."/>
            <person name="Detter J.C."/>
            <person name="Glavina del Rio T."/>
            <person name="Hammon N."/>
            <person name="Israni S."/>
            <person name="Dalin E."/>
            <person name="Tice H."/>
            <person name="Pitluck S."/>
            <person name="Munk A.C."/>
            <person name="Brettin T."/>
            <person name="Bruce D."/>
            <person name="Han C."/>
            <person name="Tapia R."/>
            <person name="Gilna P."/>
            <person name="Schmutz J."/>
            <person name="Larimer F."/>
            <person name="Land M."/>
            <person name="Hauser L."/>
            <person name="Kyrpides N."/>
            <person name="Lykidis A."/>
            <person name="da Costa M.S."/>
            <person name="Rainey F.A."/>
            <person name="Empadinhas N."/>
            <person name="Jolivet E."/>
            <person name="Battista J.R."/>
            <person name="Richardson P."/>
        </authorList>
    </citation>
    <scope>NUCLEOTIDE SEQUENCE [LARGE SCALE GENOMIC DNA]</scope>
    <source>
        <strain evidence="5">DSM 9941 / NBRC 16129 / PRD-1</strain>
    </source>
</reference>
<dbReference type="KEGG" id="rxy:Rxyl_2445"/>
<dbReference type="CDD" id="cd12797">
    <property type="entry name" value="M23_peptidase"/>
    <property type="match status" value="1"/>
</dbReference>
<dbReference type="HOGENOM" id="CLU_337350_0_0_11"/>
<dbReference type="RefSeq" id="WP_011565385.1">
    <property type="nucleotide sequence ID" value="NC_008148.1"/>
</dbReference>
<keyword evidence="5" id="KW-1185">Reference proteome</keyword>
<dbReference type="EMBL" id="CP000386">
    <property type="protein sequence ID" value="ABG05372.1"/>
    <property type="molecule type" value="Genomic_DNA"/>
</dbReference>
<name>Q1ATA6_RUBXD</name>
<dbReference type="InterPro" id="IPR023346">
    <property type="entry name" value="Lysozyme-like_dom_sf"/>
</dbReference>